<keyword evidence="3" id="KW-1003">Cell membrane</keyword>
<dbReference type="GO" id="GO:0005886">
    <property type="term" value="C:plasma membrane"/>
    <property type="evidence" value="ECO:0007669"/>
    <property type="project" value="UniProtKB-SubCell"/>
</dbReference>
<dbReference type="KEGG" id="haz:A9404_00940"/>
<dbReference type="GO" id="GO:0015031">
    <property type="term" value="P:protein transport"/>
    <property type="evidence" value="ECO:0007669"/>
    <property type="project" value="UniProtKB-KW"/>
</dbReference>
<dbReference type="Gene3D" id="3.30.420.270">
    <property type="match status" value="1"/>
</dbReference>
<comment type="similarity">
    <text evidence="2 7">Belongs to the ExbD/TolR family.</text>
</comment>
<keyword evidence="6 8" id="KW-0472">Membrane</keyword>
<gene>
    <name evidence="9" type="ORF">A9404_00940</name>
</gene>
<comment type="subcellular location">
    <subcellularLocation>
        <location evidence="1">Cell membrane</location>
        <topology evidence="1">Single-pass membrane protein</topology>
    </subcellularLocation>
    <subcellularLocation>
        <location evidence="7">Cell membrane</location>
        <topology evidence="7">Single-pass type II membrane protein</topology>
    </subcellularLocation>
</comment>
<organism evidence="9 10">
    <name type="scientific">Halothiobacillus diazotrophicus</name>
    <dbReference type="NCBI Taxonomy" id="1860122"/>
    <lineage>
        <taxon>Bacteria</taxon>
        <taxon>Pseudomonadati</taxon>
        <taxon>Pseudomonadota</taxon>
        <taxon>Gammaproteobacteria</taxon>
        <taxon>Chromatiales</taxon>
        <taxon>Halothiobacillaceae</taxon>
        <taxon>Halothiobacillus</taxon>
    </lineage>
</organism>
<sequence length="138" mass="15170">MAKRYHYLDAERPRIEIIPMIDIMMFLLVFFIMVTLKMIPGTGVQLNLPGASTADKLPTTQVVIGVAEDGSMHIADQTMDKDQLAAYLNKMHQDKTQELQVIIAGDKQVSLQNLLAVMDVARAQGISGVGIATSEVKK</sequence>
<evidence type="ECO:0000256" key="2">
    <source>
        <dbReference type="ARBA" id="ARBA00005811"/>
    </source>
</evidence>
<evidence type="ECO:0000256" key="7">
    <source>
        <dbReference type="RuleBase" id="RU003879"/>
    </source>
</evidence>
<dbReference type="InterPro" id="IPR003400">
    <property type="entry name" value="ExbD"/>
</dbReference>
<evidence type="ECO:0000256" key="5">
    <source>
        <dbReference type="ARBA" id="ARBA00022989"/>
    </source>
</evidence>
<keyword evidence="4 7" id="KW-0812">Transmembrane</keyword>
<feature type="transmembrane region" description="Helical" evidence="8">
    <location>
        <begin position="21"/>
        <end position="39"/>
    </location>
</feature>
<reference evidence="9 10" key="1">
    <citation type="submission" date="2016-06" db="EMBL/GenBank/DDBJ databases">
        <title>Insight into the functional genes involving in sulfur oxidation in Pearl River water.</title>
        <authorList>
            <person name="Luo J."/>
            <person name="Tan X."/>
            <person name="Lin W."/>
        </authorList>
    </citation>
    <scope>NUCLEOTIDE SEQUENCE [LARGE SCALE GENOMIC DNA]</scope>
    <source>
        <strain evidence="9 10">LS2</strain>
    </source>
</reference>
<dbReference type="Pfam" id="PF02472">
    <property type="entry name" value="ExbD"/>
    <property type="match status" value="1"/>
</dbReference>
<dbReference type="STRING" id="1860122.A9404_00940"/>
<evidence type="ECO:0000313" key="10">
    <source>
        <dbReference type="Proteomes" id="UP000078596"/>
    </source>
</evidence>
<proteinExistence type="inferred from homology"/>
<accession>A0A191ZE32</accession>
<dbReference type="GO" id="GO:0022857">
    <property type="term" value="F:transmembrane transporter activity"/>
    <property type="evidence" value="ECO:0007669"/>
    <property type="project" value="InterPro"/>
</dbReference>
<dbReference type="RefSeq" id="WP_066097829.1">
    <property type="nucleotide sequence ID" value="NZ_CP016027.1"/>
</dbReference>
<evidence type="ECO:0000256" key="1">
    <source>
        <dbReference type="ARBA" id="ARBA00004162"/>
    </source>
</evidence>
<dbReference type="OrthoDB" id="9793581at2"/>
<evidence type="ECO:0000256" key="6">
    <source>
        <dbReference type="ARBA" id="ARBA00023136"/>
    </source>
</evidence>
<name>A0A191ZE32_9GAMM</name>
<evidence type="ECO:0000256" key="3">
    <source>
        <dbReference type="ARBA" id="ARBA00022475"/>
    </source>
</evidence>
<dbReference type="PANTHER" id="PTHR30558">
    <property type="entry name" value="EXBD MEMBRANE COMPONENT OF PMF-DRIVEN MACROMOLECULE IMPORT SYSTEM"/>
    <property type="match status" value="1"/>
</dbReference>
<dbReference type="AlphaFoldDB" id="A0A191ZE32"/>
<keyword evidence="10" id="KW-1185">Reference proteome</keyword>
<dbReference type="EMBL" id="CP016027">
    <property type="protein sequence ID" value="ANJ66131.1"/>
    <property type="molecule type" value="Genomic_DNA"/>
</dbReference>
<keyword evidence="7" id="KW-0653">Protein transport</keyword>
<dbReference type="Proteomes" id="UP000078596">
    <property type="component" value="Chromosome"/>
</dbReference>
<keyword evidence="7" id="KW-0813">Transport</keyword>
<evidence type="ECO:0000256" key="4">
    <source>
        <dbReference type="ARBA" id="ARBA00022692"/>
    </source>
</evidence>
<evidence type="ECO:0000256" key="8">
    <source>
        <dbReference type="SAM" id="Phobius"/>
    </source>
</evidence>
<evidence type="ECO:0000313" key="9">
    <source>
        <dbReference type="EMBL" id="ANJ66131.1"/>
    </source>
</evidence>
<protein>
    <submittedName>
        <fullName evidence="9">Biopolymer transporter ExbD</fullName>
    </submittedName>
</protein>
<keyword evidence="5 8" id="KW-1133">Transmembrane helix</keyword>